<dbReference type="AlphaFoldDB" id="A0AAD7CKI2"/>
<organism evidence="5 6">
    <name type="scientific">Roridomyces roridus</name>
    <dbReference type="NCBI Taxonomy" id="1738132"/>
    <lineage>
        <taxon>Eukaryota</taxon>
        <taxon>Fungi</taxon>
        <taxon>Dikarya</taxon>
        <taxon>Basidiomycota</taxon>
        <taxon>Agaricomycotina</taxon>
        <taxon>Agaricomycetes</taxon>
        <taxon>Agaricomycetidae</taxon>
        <taxon>Agaricales</taxon>
        <taxon>Marasmiineae</taxon>
        <taxon>Mycenaceae</taxon>
        <taxon>Roridomyces</taxon>
    </lineage>
</organism>
<dbReference type="EMBL" id="JARKIF010000001">
    <property type="protein sequence ID" value="KAJ7651153.1"/>
    <property type="molecule type" value="Genomic_DNA"/>
</dbReference>
<comment type="subcellular location">
    <subcellularLocation>
        <location evidence="1">Mitochondrion</location>
    </subcellularLocation>
</comment>
<evidence type="ECO:0000313" key="5">
    <source>
        <dbReference type="EMBL" id="KAJ7651153.1"/>
    </source>
</evidence>
<sequence>MPILRVWTEYLGVVMAGTKKACSSEIHIYQRTCAHSWITYFNDRRKLAFQQKGMLAQGNSQNER</sequence>
<protein>
    <submittedName>
        <fullName evidence="5">Uncharacterized protein</fullName>
    </submittedName>
</protein>
<proteinExistence type="inferred from homology"/>
<keyword evidence="3" id="KW-0496">Mitochondrion</keyword>
<comment type="similarity">
    <text evidence="2">Belongs to the cytochrome c oxidase subunit 6B family.</text>
</comment>
<dbReference type="InterPro" id="IPR048280">
    <property type="entry name" value="COX6B-like"/>
</dbReference>
<dbReference type="SUPFAM" id="SSF47694">
    <property type="entry name" value="Cytochrome c oxidase subunit h"/>
    <property type="match status" value="1"/>
</dbReference>
<dbReference type="Proteomes" id="UP001221142">
    <property type="component" value="Unassembled WGS sequence"/>
</dbReference>
<dbReference type="InterPro" id="IPR036549">
    <property type="entry name" value="CX6/COA6-like_sf"/>
</dbReference>
<keyword evidence="6" id="KW-1185">Reference proteome</keyword>
<evidence type="ECO:0000256" key="2">
    <source>
        <dbReference type="ARBA" id="ARBA00006425"/>
    </source>
</evidence>
<evidence type="ECO:0000256" key="1">
    <source>
        <dbReference type="ARBA" id="ARBA00004173"/>
    </source>
</evidence>
<evidence type="ECO:0000313" key="6">
    <source>
        <dbReference type="Proteomes" id="UP001221142"/>
    </source>
</evidence>
<comment type="caution">
    <text evidence="5">The sequence shown here is derived from an EMBL/GenBank/DDBJ whole genome shotgun (WGS) entry which is preliminary data.</text>
</comment>
<name>A0AAD7CKI2_9AGAR</name>
<gene>
    <name evidence="5" type="ORF">FB45DRAFT_889800</name>
</gene>
<dbReference type="Pfam" id="PF02297">
    <property type="entry name" value="COX6B"/>
    <property type="match status" value="1"/>
</dbReference>
<reference evidence="5" key="1">
    <citation type="submission" date="2023-03" db="EMBL/GenBank/DDBJ databases">
        <title>Massive genome expansion in bonnet fungi (Mycena s.s.) driven by repeated elements and novel gene families across ecological guilds.</title>
        <authorList>
            <consortium name="Lawrence Berkeley National Laboratory"/>
            <person name="Harder C.B."/>
            <person name="Miyauchi S."/>
            <person name="Viragh M."/>
            <person name="Kuo A."/>
            <person name="Thoen E."/>
            <person name="Andreopoulos B."/>
            <person name="Lu D."/>
            <person name="Skrede I."/>
            <person name="Drula E."/>
            <person name="Henrissat B."/>
            <person name="Morin E."/>
            <person name="Kohler A."/>
            <person name="Barry K."/>
            <person name="LaButti K."/>
            <person name="Morin E."/>
            <person name="Salamov A."/>
            <person name="Lipzen A."/>
            <person name="Mereny Z."/>
            <person name="Hegedus B."/>
            <person name="Baldrian P."/>
            <person name="Stursova M."/>
            <person name="Weitz H."/>
            <person name="Taylor A."/>
            <person name="Grigoriev I.V."/>
            <person name="Nagy L.G."/>
            <person name="Martin F."/>
            <person name="Kauserud H."/>
        </authorList>
    </citation>
    <scope>NUCLEOTIDE SEQUENCE</scope>
    <source>
        <strain evidence="5">9284</strain>
    </source>
</reference>
<keyword evidence="4" id="KW-1015">Disulfide bond</keyword>
<evidence type="ECO:0000256" key="3">
    <source>
        <dbReference type="ARBA" id="ARBA00023128"/>
    </source>
</evidence>
<accession>A0AAD7CKI2</accession>
<dbReference type="GO" id="GO:0005739">
    <property type="term" value="C:mitochondrion"/>
    <property type="evidence" value="ECO:0007669"/>
    <property type="project" value="UniProtKB-SubCell"/>
</dbReference>
<evidence type="ECO:0000256" key="4">
    <source>
        <dbReference type="ARBA" id="ARBA00023157"/>
    </source>
</evidence>